<accession>A0A6I3JEK0</accession>
<name>A0A6I3JEK0_9ACTN</name>
<protein>
    <recommendedName>
        <fullName evidence="3">ABC transporter permease</fullName>
    </recommendedName>
</protein>
<sequence>MNRFTGTWTLVRLILRCDRVRLPIWLLALVGLVGASAAGVQGIYDTAASRASYARTAGGSAASIALSGPPVALDTIGGITVFEVSQVAVVGVSLMAVFLTVRHTRTEEQAGRTELLRAGVLGRHADLAAICVVMSGASVLVGVGTLLTFVGVGLPTTGSLAYAAAVTTLGLVFTGVALVAAQVSQHSRGATGLSLAVLGLLYGLRAIGDVEGSWVTWASPIGWAQAVRPFADERWWPLGLALGFAAGTAALAGWLAGRRDLGAGLVADRPGRARASRRLGSPLGLAARLQRAAVIGWAVGMGALGAVYGSFGQDVQSMLDDNPEMADYFRQVAGEAAVTDAYFSVVVVFNAIIATGFTISSVLRLRTEESDLHTEPALATSVSRTRWALSWLAVTVLGSVLVVGTAGLLAGVVWAATSSDPGQVAALTAAQLSYLPAVLLLGALTFLVYGWQPHLAGAAYAALGVCFVIGWLGDLLRLPDWAMGISPFERTPLVPSVGYDAVPLVVMTAMAVTLAVVGERGFRRRDLLGG</sequence>
<dbReference type="RefSeq" id="WP_154616402.1">
    <property type="nucleotide sequence ID" value="NZ_CP053660.1"/>
</dbReference>
<evidence type="ECO:0000313" key="2">
    <source>
        <dbReference type="Proteomes" id="UP000433406"/>
    </source>
</evidence>
<dbReference type="EMBL" id="WLCI01000016">
    <property type="protein sequence ID" value="MTB96537.1"/>
    <property type="molecule type" value="Genomic_DNA"/>
</dbReference>
<proteinExistence type="predicted"/>
<evidence type="ECO:0008006" key="3">
    <source>
        <dbReference type="Google" id="ProtNLM"/>
    </source>
</evidence>
<reference evidence="1 2" key="1">
    <citation type="submission" date="2019-10" db="EMBL/GenBank/DDBJ databases">
        <title>Nocardioides novel species isolated from the excrement of Marmot.</title>
        <authorList>
            <person name="Zhang G."/>
        </authorList>
    </citation>
    <scope>NUCLEOTIDE SEQUENCE [LARGE SCALE GENOMIC DNA]</scope>
    <source>
        <strain evidence="2">zg-579</strain>
    </source>
</reference>
<evidence type="ECO:0000313" key="1">
    <source>
        <dbReference type="EMBL" id="MTB96537.1"/>
    </source>
</evidence>
<gene>
    <name evidence="1" type="ORF">GGQ22_15790</name>
</gene>
<dbReference type="AlphaFoldDB" id="A0A6I3JEK0"/>
<comment type="caution">
    <text evidence="1">The sequence shown here is derived from an EMBL/GenBank/DDBJ whole genome shotgun (WGS) entry which is preliminary data.</text>
</comment>
<dbReference type="Proteomes" id="UP000433406">
    <property type="component" value="Unassembled WGS sequence"/>
</dbReference>
<organism evidence="1 2">
    <name type="scientific">Nocardioides marmotae</name>
    <dbReference type="NCBI Taxonomy" id="2663857"/>
    <lineage>
        <taxon>Bacteria</taxon>
        <taxon>Bacillati</taxon>
        <taxon>Actinomycetota</taxon>
        <taxon>Actinomycetes</taxon>
        <taxon>Propionibacteriales</taxon>
        <taxon>Nocardioidaceae</taxon>
        <taxon>Nocardioides</taxon>
    </lineage>
</organism>
<keyword evidence="2" id="KW-1185">Reference proteome</keyword>